<accession>E8WVL5</accession>
<dbReference type="HOGENOM" id="CLU_100689_4_0_0"/>
<dbReference type="AlphaFoldDB" id="E8WVL5"/>
<organism evidence="2">
    <name type="scientific">Granulicella tundricola (strain ATCC BAA-1859 / DSM 23138 / MP5ACTX9)</name>
    <dbReference type="NCBI Taxonomy" id="1198114"/>
    <lineage>
        <taxon>Bacteria</taxon>
        <taxon>Pseudomonadati</taxon>
        <taxon>Acidobacteriota</taxon>
        <taxon>Terriglobia</taxon>
        <taxon>Terriglobales</taxon>
        <taxon>Acidobacteriaceae</taxon>
        <taxon>Granulicella</taxon>
    </lineage>
</organism>
<dbReference type="EMBL" id="CP002480">
    <property type="protein sequence ID" value="ADW69544.1"/>
    <property type="molecule type" value="Genomic_DNA"/>
</dbReference>
<dbReference type="Pfam" id="PF05336">
    <property type="entry name" value="rhaM"/>
    <property type="match status" value="1"/>
</dbReference>
<dbReference type="STRING" id="1198114.AciX9_2512"/>
<protein>
    <recommendedName>
        <fullName evidence="3">L-rhamnose mutarotase</fullName>
    </recommendedName>
</protein>
<dbReference type="eggNOG" id="COG3254">
    <property type="taxonomic scope" value="Bacteria"/>
</dbReference>
<evidence type="ECO:0008006" key="3">
    <source>
        <dbReference type="Google" id="ProtNLM"/>
    </source>
</evidence>
<dbReference type="PANTHER" id="PTHR43239">
    <property type="entry name" value="UPF0734 PROTEIN DDB_G0273871/DDB_G0273177"/>
    <property type="match status" value="1"/>
</dbReference>
<dbReference type="PANTHER" id="PTHR43239:SF1">
    <property type="entry name" value="UPF0734 PROTEIN DDB_G0273871_DDB_G0273177"/>
    <property type="match status" value="1"/>
</dbReference>
<keyword evidence="2" id="KW-1185">Reference proteome</keyword>
<dbReference type="InterPro" id="IPR052996">
    <property type="entry name" value="Carb_Metab_Mutarotase"/>
</dbReference>
<reference evidence="2" key="1">
    <citation type="submission" date="2011-01" db="EMBL/GenBank/DDBJ databases">
        <title>Complete sequence of chromosome of Acidobacterium sp. MP5ACTX9.</title>
        <authorList>
            <consortium name="US DOE Joint Genome Institute"/>
            <person name="Lucas S."/>
            <person name="Copeland A."/>
            <person name="Lapidus A."/>
            <person name="Cheng J.-F."/>
            <person name="Goodwin L."/>
            <person name="Pitluck S."/>
            <person name="Teshima H."/>
            <person name="Detter J.C."/>
            <person name="Han C."/>
            <person name="Tapia R."/>
            <person name="Land M."/>
            <person name="Hauser L."/>
            <person name="Kyrpides N."/>
            <person name="Ivanova N."/>
            <person name="Ovchinnikova G."/>
            <person name="Pagani I."/>
            <person name="Rawat S.R."/>
            <person name="Mannisto M."/>
            <person name="Haggblom M.M."/>
            <person name="Woyke T."/>
        </authorList>
    </citation>
    <scope>NUCLEOTIDE SEQUENCE [LARGE SCALE GENOMIC DNA]</scope>
    <source>
        <strain evidence="2">MP5ACTX9</strain>
    </source>
</reference>
<dbReference type="InterPro" id="IPR008000">
    <property type="entry name" value="Rham/fucose_mutarotase"/>
</dbReference>
<dbReference type="GO" id="GO:0016857">
    <property type="term" value="F:racemase and epimerase activity, acting on carbohydrates and derivatives"/>
    <property type="evidence" value="ECO:0007669"/>
    <property type="project" value="InterPro"/>
</dbReference>
<dbReference type="InterPro" id="IPR011008">
    <property type="entry name" value="Dimeric_a/b-barrel"/>
</dbReference>
<dbReference type="SUPFAM" id="SSF54909">
    <property type="entry name" value="Dimeric alpha+beta barrel"/>
    <property type="match status" value="1"/>
</dbReference>
<dbReference type="KEGG" id="acm:AciX9_2512"/>
<dbReference type="PaxDb" id="1198114-AciX9_2512"/>
<evidence type="ECO:0000313" key="1">
    <source>
        <dbReference type="EMBL" id="ADW69544.1"/>
    </source>
</evidence>
<evidence type="ECO:0000313" key="2">
    <source>
        <dbReference type="Proteomes" id="UP000000343"/>
    </source>
</evidence>
<dbReference type="Proteomes" id="UP000000343">
    <property type="component" value="Chromosome"/>
</dbReference>
<proteinExistence type="predicted"/>
<name>E8WVL5_GRATM</name>
<dbReference type="RefSeq" id="WP_013580859.1">
    <property type="nucleotide sequence ID" value="NC_015064.1"/>
</dbReference>
<dbReference type="OrthoDB" id="9799608at2"/>
<gene>
    <name evidence="1" type="ordered locus">AciX9_2512</name>
</gene>
<sequence>MKRFCLALDLRPDPLLQEQYVRYHQHVWPEVQQSLRDAGVQDMEIYKLGDRLFMIMDVSDDFTFERKARMDAGNPKVQEWEAMMGRFQNVSADDDPYSRWQSMDRVFQLDSQSD</sequence>
<dbReference type="Gene3D" id="3.30.70.100">
    <property type="match status" value="1"/>
</dbReference>